<evidence type="ECO:0000313" key="6">
    <source>
        <dbReference type="Proteomes" id="UP000095765"/>
    </source>
</evidence>
<evidence type="ECO:0000313" key="4">
    <source>
        <dbReference type="EMBL" id="CUP54052.1"/>
    </source>
</evidence>
<evidence type="ECO:0000256" key="1">
    <source>
        <dbReference type="ARBA" id="ARBA00022679"/>
    </source>
</evidence>
<reference evidence="5 7" key="2">
    <citation type="submission" date="2018-08" db="EMBL/GenBank/DDBJ databases">
        <title>A genome reference for cultivated species of the human gut microbiota.</title>
        <authorList>
            <person name="Zou Y."/>
            <person name="Xue W."/>
            <person name="Luo G."/>
        </authorList>
    </citation>
    <scope>NUCLEOTIDE SEQUENCE [LARGE SCALE GENOMIC DNA]</scope>
    <source>
        <strain evidence="5 7">TF05-12AC</strain>
    </source>
</reference>
<dbReference type="PROSITE" id="PS51186">
    <property type="entry name" value="GNAT"/>
    <property type="match status" value="1"/>
</dbReference>
<dbReference type="Gene3D" id="3.40.630.30">
    <property type="match status" value="1"/>
</dbReference>
<dbReference type="GeneID" id="72465144"/>
<gene>
    <name evidence="4" type="primary">yjaB_1</name>
    <name evidence="5" type="ORF">DXC40_03425</name>
    <name evidence="4" type="ORF">ERS852551_01125</name>
</gene>
<dbReference type="InterPro" id="IPR000182">
    <property type="entry name" value="GNAT_dom"/>
</dbReference>
<proteinExistence type="predicted"/>
<dbReference type="OrthoDB" id="88131at2"/>
<dbReference type="InterPro" id="IPR016181">
    <property type="entry name" value="Acyl_CoA_acyltransferase"/>
</dbReference>
<dbReference type="SUPFAM" id="SSF55729">
    <property type="entry name" value="Acyl-CoA N-acyltransferases (Nat)"/>
    <property type="match status" value="1"/>
</dbReference>
<protein>
    <submittedName>
        <fullName evidence="5">GNAT family N-acetyltransferase</fullName>
    </submittedName>
    <submittedName>
        <fullName evidence="4">Uncharacterized N-acetyltransferase YjaB</fullName>
        <ecNumber evidence="4">2.3.1.-</ecNumber>
    </submittedName>
</protein>
<evidence type="ECO:0000256" key="2">
    <source>
        <dbReference type="ARBA" id="ARBA00023315"/>
    </source>
</evidence>
<evidence type="ECO:0000313" key="5">
    <source>
        <dbReference type="EMBL" id="RGE70116.1"/>
    </source>
</evidence>
<dbReference type="RefSeq" id="WP_006877275.1">
    <property type="nucleotide sequence ID" value="NZ_CABIWA010000003.1"/>
</dbReference>
<reference evidence="4 6" key="1">
    <citation type="submission" date="2015-09" db="EMBL/GenBank/DDBJ databases">
        <authorList>
            <consortium name="Pathogen Informatics"/>
        </authorList>
    </citation>
    <scope>NUCLEOTIDE SEQUENCE [LARGE SCALE GENOMIC DNA]</scope>
    <source>
        <strain evidence="4 6">2789STDY5834939</strain>
    </source>
</reference>
<dbReference type="PANTHER" id="PTHR43800:SF1">
    <property type="entry name" value="PEPTIDYL-LYSINE N-ACETYLTRANSFERASE YJAB"/>
    <property type="match status" value="1"/>
</dbReference>
<sequence length="139" mass="15685">MIRNMQTRDSQRVMQLWLNGNLQAHNFIPAKFWESNAPSVYEQLLQADGYVYEADGEILGFAGMQGNYLAGIFVDVRSRSLGIGKKLLSHIKSRYPAFFLHVYQANRRAVAFYQREGLSIASAGTDEATGEPDFVMTWG</sequence>
<feature type="domain" description="N-acetyltransferase" evidence="3">
    <location>
        <begin position="1"/>
        <end position="139"/>
    </location>
</feature>
<dbReference type="EMBL" id="CZBE01000006">
    <property type="protein sequence ID" value="CUP54052.1"/>
    <property type="molecule type" value="Genomic_DNA"/>
</dbReference>
<dbReference type="CDD" id="cd04301">
    <property type="entry name" value="NAT_SF"/>
    <property type="match status" value="1"/>
</dbReference>
<dbReference type="Proteomes" id="UP000095765">
    <property type="component" value="Unassembled WGS sequence"/>
</dbReference>
<dbReference type="Proteomes" id="UP000260828">
    <property type="component" value="Unassembled WGS sequence"/>
</dbReference>
<dbReference type="Pfam" id="PF00583">
    <property type="entry name" value="Acetyltransf_1"/>
    <property type="match status" value="1"/>
</dbReference>
<dbReference type="GO" id="GO:0016747">
    <property type="term" value="F:acyltransferase activity, transferring groups other than amino-acyl groups"/>
    <property type="evidence" value="ECO:0007669"/>
    <property type="project" value="InterPro"/>
</dbReference>
<dbReference type="EMBL" id="QVME01000001">
    <property type="protein sequence ID" value="RGE70116.1"/>
    <property type="molecule type" value="Genomic_DNA"/>
</dbReference>
<keyword evidence="2 4" id="KW-0012">Acyltransferase</keyword>
<organism evidence="4 6">
    <name type="scientific">Anaerotruncus colihominis</name>
    <dbReference type="NCBI Taxonomy" id="169435"/>
    <lineage>
        <taxon>Bacteria</taxon>
        <taxon>Bacillati</taxon>
        <taxon>Bacillota</taxon>
        <taxon>Clostridia</taxon>
        <taxon>Eubacteriales</taxon>
        <taxon>Oscillospiraceae</taxon>
        <taxon>Anaerotruncus</taxon>
    </lineage>
</organism>
<keyword evidence="1 4" id="KW-0808">Transferase</keyword>
<dbReference type="EC" id="2.3.1.-" evidence="4"/>
<evidence type="ECO:0000259" key="3">
    <source>
        <dbReference type="PROSITE" id="PS51186"/>
    </source>
</evidence>
<dbReference type="AlphaFoldDB" id="A0A174NZ34"/>
<dbReference type="PANTHER" id="PTHR43800">
    <property type="entry name" value="PEPTIDYL-LYSINE N-ACETYLTRANSFERASE YJAB"/>
    <property type="match status" value="1"/>
</dbReference>
<name>A0A174NZ34_9FIRM</name>
<accession>A0A174NZ34</accession>
<evidence type="ECO:0000313" key="7">
    <source>
        <dbReference type="Proteomes" id="UP000260828"/>
    </source>
</evidence>